<dbReference type="RefSeq" id="WP_220641134.1">
    <property type="nucleotide sequence ID" value="NZ_CP080429.1"/>
</dbReference>
<name>A0ABX8V7K2_9FLAO</name>
<accession>A0ABX8V7K2</accession>
<dbReference type="EMBL" id="CP080429">
    <property type="protein sequence ID" value="QYJ68795.1"/>
    <property type="molecule type" value="Genomic_DNA"/>
</dbReference>
<evidence type="ECO:0008006" key="3">
    <source>
        <dbReference type="Google" id="ProtNLM"/>
    </source>
</evidence>
<dbReference type="Proteomes" id="UP000825381">
    <property type="component" value="Chromosome"/>
</dbReference>
<keyword evidence="2" id="KW-1185">Reference proteome</keyword>
<evidence type="ECO:0000313" key="2">
    <source>
        <dbReference type="Proteomes" id="UP000825381"/>
    </source>
</evidence>
<reference evidence="1 2" key="1">
    <citation type="submission" date="2021-07" db="EMBL/GenBank/DDBJ databases">
        <title>Flavobacterium WSW3-B6 sp.nov, isolated from seaweed.</title>
        <authorList>
            <person name="Muhammad N."/>
            <person name="Ho H."/>
            <person name="Lee Y.-J."/>
            <person name="Nguyen T."/>
            <person name="Ho J."/>
            <person name="Kim S.-G."/>
        </authorList>
    </citation>
    <scope>NUCLEOTIDE SEQUENCE [LARGE SCALE GENOMIC DNA]</scope>
    <source>
        <strain evidence="1 2">WSW3-B6</strain>
    </source>
</reference>
<organism evidence="1 2">
    <name type="scientific">Flavobacterium litorale</name>
    <dbReference type="NCBI Taxonomy" id="2856519"/>
    <lineage>
        <taxon>Bacteria</taxon>
        <taxon>Pseudomonadati</taxon>
        <taxon>Bacteroidota</taxon>
        <taxon>Flavobacteriia</taxon>
        <taxon>Flavobacteriales</taxon>
        <taxon>Flavobacteriaceae</taxon>
        <taxon>Flavobacterium</taxon>
    </lineage>
</organism>
<evidence type="ECO:0000313" key="1">
    <source>
        <dbReference type="EMBL" id="QYJ68795.1"/>
    </source>
</evidence>
<gene>
    <name evidence="1" type="ORF">K1I41_02635</name>
</gene>
<protein>
    <recommendedName>
        <fullName evidence="3">Apea-like HEPN domain-containing protein</fullName>
    </recommendedName>
</protein>
<proteinExistence type="predicted"/>
<sequence>MSKHVKYKCIHEHSSDLALIINQLGYEDVHNWLMIASGIKKIDFIWNRFDKTDSKAWCRPSYEYDVAKGNISQLYINQLTVFNYVWGGFENLLTKRYSKSQNKKIGKINLCIKELDNLDELPIKDYDVFKERFFLMFNSCLKKNLIEYKKAIPKEEIKIIYNIRNKFAHGDLEFPEDTEYNSNFNNPIDLIKLIQASTRMVLFYIQSLVSITSKGDTVYSYLNNLFINIELDDYGDDLFPADFILNRVHFKYLQISDLKSGPDSMLSV</sequence>